<accession>A0A5M3T8S3</accession>
<evidence type="ECO:0000313" key="3">
    <source>
        <dbReference type="EMBL" id="GCE94206.1"/>
    </source>
</evidence>
<feature type="signal peptide" evidence="2">
    <location>
        <begin position="1"/>
        <end position="24"/>
    </location>
</feature>
<protein>
    <recommendedName>
        <fullName evidence="5">Lipoprotein</fullName>
    </recommendedName>
</protein>
<feature type="region of interest" description="Disordered" evidence="1">
    <location>
        <begin position="50"/>
        <end position="73"/>
    </location>
</feature>
<evidence type="ECO:0000256" key="1">
    <source>
        <dbReference type="SAM" id="MobiDB-lite"/>
    </source>
</evidence>
<dbReference type="RefSeq" id="WP_152088536.1">
    <property type="nucleotide sequence ID" value="NZ_BIMW01000091.1"/>
</dbReference>
<reference evidence="3 4" key="1">
    <citation type="journal article" date="2019" name="J Genomics">
        <title>The Draft Genome of a Hydrogen-producing Cyanobacterium, Arthrospira platensis NIES-46.</title>
        <authorList>
            <person name="Suzuki S."/>
            <person name="Yamaguchi H."/>
            <person name="Kawachi M."/>
        </authorList>
    </citation>
    <scope>NUCLEOTIDE SEQUENCE [LARGE SCALE GENOMIC DNA]</scope>
    <source>
        <strain evidence="3 4">NIES-46</strain>
    </source>
</reference>
<proteinExistence type="predicted"/>
<keyword evidence="4" id="KW-1185">Reference proteome</keyword>
<name>A0A5M3T8S3_LIMPL</name>
<dbReference type="GeneID" id="301683107"/>
<evidence type="ECO:0008006" key="5">
    <source>
        <dbReference type="Google" id="ProtNLM"/>
    </source>
</evidence>
<comment type="caution">
    <text evidence="3">The sequence shown here is derived from an EMBL/GenBank/DDBJ whole genome shotgun (WGS) entry which is preliminary data.</text>
</comment>
<evidence type="ECO:0000313" key="4">
    <source>
        <dbReference type="Proteomes" id="UP000326169"/>
    </source>
</evidence>
<dbReference type="Proteomes" id="UP000326169">
    <property type="component" value="Unassembled WGS sequence"/>
</dbReference>
<gene>
    <name evidence="3" type="ORF">NIES46_22600</name>
</gene>
<dbReference type="EMBL" id="BIMW01000091">
    <property type="protein sequence ID" value="GCE94206.1"/>
    <property type="molecule type" value="Genomic_DNA"/>
</dbReference>
<dbReference type="PROSITE" id="PS51257">
    <property type="entry name" value="PROKAR_LIPOPROTEIN"/>
    <property type="match status" value="1"/>
</dbReference>
<organism evidence="3 4">
    <name type="scientific">Limnospira platensis NIES-46</name>
    <dbReference type="NCBI Taxonomy" id="1236695"/>
    <lineage>
        <taxon>Bacteria</taxon>
        <taxon>Bacillati</taxon>
        <taxon>Cyanobacteriota</taxon>
        <taxon>Cyanophyceae</taxon>
        <taxon>Oscillatoriophycideae</taxon>
        <taxon>Oscillatoriales</taxon>
        <taxon>Sirenicapillariaceae</taxon>
        <taxon>Limnospira</taxon>
    </lineage>
</organism>
<feature type="chain" id="PRO_5047236423" description="Lipoprotein" evidence="2">
    <location>
        <begin position="25"/>
        <end position="184"/>
    </location>
</feature>
<sequence>MNTKTFKTIGFVSLLGLVWVSAIACQKNPQAQSNAVQVAPAGPVPTVIQNPPSLAQPGQGGMNLPKPRDNGDYTRSTHTTWEVTDRDPNGLNCRMADNLSSYDQLLANQGQVTMNIKNWPVVGTIKQGQDFEINLGPAGFGIVYDNENQPWMYVERTDEQGAASNCFVRANHRFVQPIATQNVL</sequence>
<evidence type="ECO:0000256" key="2">
    <source>
        <dbReference type="SAM" id="SignalP"/>
    </source>
</evidence>
<keyword evidence="2" id="KW-0732">Signal</keyword>